<keyword evidence="2" id="KW-1185">Reference proteome</keyword>
<dbReference type="EMBL" id="FOGI01000001">
    <property type="protein sequence ID" value="SER04716.1"/>
    <property type="molecule type" value="Genomic_DNA"/>
</dbReference>
<evidence type="ECO:0000313" key="1">
    <source>
        <dbReference type="EMBL" id="SER04716.1"/>
    </source>
</evidence>
<dbReference type="Proteomes" id="UP000199051">
    <property type="component" value="Unassembled WGS sequence"/>
</dbReference>
<organism evidence="1 2">
    <name type="scientific">Actinokineospora terrae</name>
    <dbReference type="NCBI Taxonomy" id="155974"/>
    <lineage>
        <taxon>Bacteria</taxon>
        <taxon>Bacillati</taxon>
        <taxon>Actinomycetota</taxon>
        <taxon>Actinomycetes</taxon>
        <taxon>Pseudonocardiales</taxon>
        <taxon>Pseudonocardiaceae</taxon>
        <taxon>Actinokineospora</taxon>
    </lineage>
</organism>
<dbReference type="STRING" id="155974.SAMN04487818_101394"/>
<protein>
    <submittedName>
        <fullName evidence="1">Uncharacterized protein</fullName>
    </submittedName>
</protein>
<sequence length="67" mass="7371">MRVNNHREWSVGCRDIAGRRRDVTVFVRGGRVVLVAPPGETAVFSPLDVGRLRAALRDAVVDATVEE</sequence>
<name>A0A1H9KZZ7_9PSEU</name>
<proteinExistence type="predicted"/>
<dbReference type="AlphaFoldDB" id="A0A1H9KZZ7"/>
<evidence type="ECO:0000313" key="2">
    <source>
        <dbReference type="Proteomes" id="UP000199051"/>
    </source>
</evidence>
<gene>
    <name evidence="1" type="ORF">SAMN04487818_101394</name>
</gene>
<accession>A0A1H9KZZ7</accession>
<reference evidence="2" key="1">
    <citation type="submission" date="2016-10" db="EMBL/GenBank/DDBJ databases">
        <authorList>
            <person name="Varghese N."/>
            <person name="Submissions S."/>
        </authorList>
    </citation>
    <scope>NUCLEOTIDE SEQUENCE [LARGE SCALE GENOMIC DNA]</scope>
    <source>
        <strain evidence="2">DSM 44260</strain>
    </source>
</reference>